<dbReference type="InterPro" id="IPR036942">
    <property type="entry name" value="Beta-barrel_TonB_sf"/>
</dbReference>
<dbReference type="Gene3D" id="2.40.170.20">
    <property type="entry name" value="TonB-dependent receptor, beta-barrel domain"/>
    <property type="match status" value="1"/>
</dbReference>
<evidence type="ECO:0000256" key="8">
    <source>
        <dbReference type="ARBA" id="ARBA00023237"/>
    </source>
</evidence>
<dbReference type="AlphaFoldDB" id="B8JH54"/>
<keyword evidence="6" id="KW-0798">TonB box</keyword>
<dbReference type="PANTHER" id="PTHR30069">
    <property type="entry name" value="TONB-DEPENDENT OUTER MEMBRANE RECEPTOR"/>
    <property type="match status" value="1"/>
</dbReference>
<evidence type="ECO:0000256" key="7">
    <source>
        <dbReference type="ARBA" id="ARBA00023136"/>
    </source>
</evidence>
<evidence type="ECO:0000256" key="9">
    <source>
        <dbReference type="PROSITE-ProRule" id="PRU01360"/>
    </source>
</evidence>
<gene>
    <name evidence="11" type="ordered locus">A2cp1_1412</name>
</gene>
<comment type="subcellular location">
    <subcellularLocation>
        <location evidence="1 9">Cell outer membrane</location>
        <topology evidence="1 9">Multi-pass membrane protein</topology>
    </subcellularLocation>
</comment>
<dbReference type="PROSITE" id="PS52016">
    <property type="entry name" value="TONB_DEPENDENT_REC_3"/>
    <property type="match status" value="1"/>
</dbReference>
<dbReference type="GO" id="GO:0015344">
    <property type="term" value="F:siderophore uptake transmembrane transporter activity"/>
    <property type="evidence" value="ECO:0007669"/>
    <property type="project" value="TreeGrafter"/>
</dbReference>
<evidence type="ECO:0000256" key="4">
    <source>
        <dbReference type="ARBA" id="ARBA00022692"/>
    </source>
</evidence>
<dbReference type="Proteomes" id="UP000007089">
    <property type="component" value="Chromosome"/>
</dbReference>
<keyword evidence="2 9" id="KW-0813">Transport</keyword>
<evidence type="ECO:0000256" key="1">
    <source>
        <dbReference type="ARBA" id="ARBA00004571"/>
    </source>
</evidence>
<evidence type="ECO:0000259" key="10">
    <source>
        <dbReference type="Pfam" id="PF00593"/>
    </source>
</evidence>
<evidence type="ECO:0000313" key="11">
    <source>
        <dbReference type="EMBL" id="ACL64756.1"/>
    </source>
</evidence>
<evidence type="ECO:0000313" key="12">
    <source>
        <dbReference type="Proteomes" id="UP000007089"/>
    </source>
</evidence>
<keyword evidence="3 9" id="KW-1134">Transmembrane beta strand</keyword>
<dbReference type="SUPFAM" id="SSF56935">
    <property type="entry name" value="Porins"/>
    <property type="match status" value="1"/>
</dbReference>
<dbReference type="InterPro" id="IPR000531">
    <property type="entry name" value="Beta-barrel_TonB"/>
</dbReference>
<name>B8JH54_ANAD2</name>
<keyword evidence="8 9" id="KW-0998">Cell outer membrane</keyword>
<organism evidence="11 12">
    <name type="scientific">Anaeromyxobacter dehalogenans (strain ATCC BAA-258 / DSM 21875 / 2CP-1)</name>
    <dbReference type="NCBI Taxonomy" id="455488"/>
    <lineage>
        <taxon>Bacteria</taxon>
        <taxon>Pseudomonadati</taxon>
        <taxon>Myxococcota</taxon>
        <taxon>Myxococcia</taxon>
        <taxon>Myxococcales</taxon>
        <taxon>Cystobacterineae</taxon>
        <taxon>Anaeromyxobacteraceae</taxon>
        <taxon>Anaeromyxobacter</taxon>
    </lineage>
</organism>
<evidence type="ECO:0000256" key="2">
    <source>
        <dbReference type="ARBA" id="ARBA00022448"/>
    </source>
</evidence>
<keyword evidence="5" id="KW-0732">Signal</keyword>
<dbReference type="PANTHER" id="PTHR30069:SF53">
    <property type="entry name" value="COLICIN I RECEPTOR-RELATED"/>
    <property type="match status" value="1"/>
</dbReference>
<reference evidence="11" key="1">
    <citation type="submission" date="2009-01" db="EMBL/GenBank/DDBJ databases">
        <title>Complete sequence of Anaeromyxobacter dehalogenans 2CP-1.</title>
        <authorList>
            <consortium name="US DOE Joint Genome Institute"/>
            <person name="Lucas S."/>
            <person name="Copeland A."/>
            <person name="Lapidus A."/>
            <person name="Glavina del Rio T."/>
            <person name="Dalin E."/>
            <person name="Tice H."/>
            <person name="Bruce D."/>
            <person name="Goodwin L."/>
            <person name="Pitluck S."/>
            <person name="Saunders E."/>
            <person name="Brettin T."/>
            <person name="Detter J.C."/>
            <person name="Han C."/>
            <person name="Larimer F."/>
            <person name="Land M."/>
            <person name="Hauser L."/>
            <person name="Kyrpides N."/>
            <person name="Ovchinnikova G."/>
            <person name="Beliaev A.S."/>
            <person name="Richardson P."/>
        </authorList>
    </citation>
    <scope>NUCLEOTIDE SEQUENCE</scope>
    <source>
        <strain evidence="11">2CP-1</strain>
    </source>
</reference>
<evidence type="ECO:0000256" key="5">
    <source>
        <dbReference type="ARBA" id="ARBA00022729"/>
    </source>
</evidence>
<comment type="similarity">
    <text evidence="9">Belongs to the TonB-dependent receptor family.</text>
</comment>
<proteinExistence type="inferred from homology"/>
<dbReference type="GO" id="GO:0044718">
    <property type="term" value="P:siderophore transmembrane transport"/>
    <property type="evidence" value="ECO:0007669"/>
    <property type="project" value="TreeGrafter"/>
</dbReference>
<evidence type="ECO:0000256" key="3">
    <source>
        <dbReference type="ARBA" id="ARBA00022452"/>
    </source>
</evidence>
<dbReference type="GO" id="GO:0009279">
    <property type="term" value="C:cell outer membrane"/>
    <property type="evidence" value="ECO:0007669"/>
    <property type="project" value="UniProtKB-SubCell"/>
</dbReference>
<dbReference type="EMBL" id="CP001359">
    <property type="protein sequence ID" value="ACL64756.1"/>
    <property type="molecule type" value="Genomic_DNA"/>
</dbReference>
<keyword evidence="4 9" id="KW-0812">Transmembrane</keyword>
<accession>B8JH54</accession>
<keyword evidence="7 9" id="KW-0472">Membrane</keyword>
<evidence type="ECO:0000256" key="6">
    <source>
        <dbReference type="ARBA" id="ARBA00023077"/>
    </source>
</evidence>
<protein>
    <submittedName>
        <fullName evidence="11">TonB-dependent receptor</fullName>
    </submittedName>
</protein>
<sequence length="399" mass="42122">MLYAGARRFDPDRARFGPERATEALAARQRVPSSDLGGSLVWSAPARGALRLTAGGDLRRVAGAARETLFPATAAPDAAVAREADGSQLLGGVFAEGGAAVAPGLELSAALRVDLWRNGEATGLRRAAGGGEDRTRYAPRSDAQVSPRVALRWRPGQGPLALRASAYRAFRAPTLNELYRTFQVGTIVTAPDPSLRAETLLGAEAGPELAVRGGALRLRVTGFWSVLRDPITVVTLDAPLPDGATRRRANLGAARIRGLEAAAAWAPLPWLEARAAWTFVDARVASAPGHPELSGRALPQDPRHRAAVSLAAWRAGLGRLGAELRAVSRQYEDDRNALPMGGYVLLDLAASVPLRGGLEAFAAAENVLDRRYLVGRAGVDTIGAPRMVRAGLRVRMGGE</sequence>
<dbReference type="KEGG" id="acp:A2cp1_1412"/>
<keyword evidence="11" id="KW-0675">Receptor</keyword>
<dbReference type="RefSeq" id="WP_012632713.1">
    <property type="nucleotide sequence ID" value="NC_011891.1"/>
</dbReference>
<dbReference type="HOGENOM" id="CLU_690095_0_0_7"/>
<feature type="domain" description="TonB-dependent receptor-like beta-barrel" evidence="10">
    <location>
        <begin position="46"/>
        <end position="367"/>
    </location>
</feature>
<keyword evidence="12" id="KW-1185">Reference proteome</keyword>
<dbReference type="Pfam" id="PF00593">
    <property type="entry name" value="TonB_dep_Rec_b-barrel"/>
    <property type="match status" value="1"/>
</dbReference>
<dbReference type="InterPro" id="IPR039426">
    <property type="entry name" value="TonB-dep_rcpt-like"/>
</dbReference>